<dbReference type="PANTHER" id="PTHR31885:SF6">
    <property type="entry name" value="GH04784P"/>
    <property type="match status" value="1"/>
</dbReference>
<keyword evidence="4 6" id="KW-1133">Transmembrane helix</keyword>
<dbReference type="Proteomes" id="UP000238176">
    <property type="component" value="Unassembled WGS sequence"/>
</dbReference>
<comment type="caution">
    <text evidence="7">The sequence shown here is derived from an EMBL/GenBank/DDBJ whole genome shotgun (WGS) entry which is preliminary data.</text>
</comment>
<feature type="transmembrane region" description="Helical" evidence="6">
    <location>
        <begin position="142"/>
        <end position="166"/>
    </location>
</feature>
<evidence type="ECO:0000256" key="3">
    <source>
        <dbReference type="ARBA" id="ARBA00022692"/>
    </source>
</evidence>
<feature type="transmembrane region" description="Helical" evidence="6">
    <location>
        <begin position="12"/>
        <end position="32"/>
    </location>
</feature>
<comment type="similarity">
    <text evidence="2">Belongs to the TMEM86 family.</text>
</comment>
<feature type="transmembrane region" description="Helical" evidence="6">
    <location>
        <begin position="200"/>
        <end position="222"/>
    </location>
</feature>
<evidence type="ECO:0000256" key="4">
    <source>
        <dbReference type="ARBA" id="ARBA00022989"/>
    </source>
</evidence>
<dbReference type="InterPro" id="IPR012506">
    <property type="entry name" value="TMEM86B-like"/>
</dbReference>
<evidence type="ECO:0000256" key="1">
    <source>
        <dbReference type="ARBA" id="ARBA00004141"/>
    </source>
</evidence>
<dbReference type="EMBL" id="PVTJ01000010">
    <property type="protein sequence ID" value="PRY56220.1"/>
    <property type="molecule type" value="Genomic_DNA"/>
</dbReference>
<keyword evidence="3 6" id="KW-0812">Transmembrane</keyword>
<keyword evidence="5 6" id="KW-0472">Membrane</keyword>
<name>A0A2T0UE50_9ACTN</name>
<evidence type="ECO:0000256" key="6">
    <source>
        <dbReference type="SAM" id="Phobius"/>
    </source>
</evidence>
<keyword evidence="8" id="KW-1185">Reference proteome</keyword>
<protein>
    <submittedName>
        <fullName evidence="7">Putative membrane protein YhhN</fullName>
    </submittedName>
</protein>
<feature type="transmembrane region" description="Helical" evidence="6">
    <location>
        <begin position="173"/>
        <end position="194"/>
    </location>
</feature>
<gene>
    <name evidence="7" type="ORF">B0I28_110102</name>
</gene>
<dbReference type="GO" id="GO:0016787">
    <property type="term" value="F:hydrolase activity"/>
    <property type="evidence" value="ECO:0007669"/>
    <property type="project" value="TreeGrafter"/>
</dbReference>
<proteinExistence type="inferred from homology"/>
<accession>A0A2T0UE50</accession>
<sequence>MTEPLARIPARTWLRAFAAVLAVELLAVAFGWDAVRWVSKSALTLLLLGHLLTAVAPGQTAARLFAAGLLFACAADIALLVDGTPAFLTGMGLFAVMQVLYIAAFIKLGAVRAFADRRVVLICYFAFWAGLITALWTDLGPLAAPVAVYSLLLVGMAALAGVLGFWNTLKHPLGWGGLLFVVSDTVLGLGVAGYDIPASGLAVMSTYAAAQLLLTLGVIRFLKRRRPAQA</sequence>
<evidence type="ECO:0000313" key="8">
    <source>
        <dbReference type="Proteomes" id="UP000238176"/>
    </source>
</evidence>
<dbReference type="RefSeq" id="WP_106366118.1">
    <property type="nucleotide sequence ID" value="NZ_PVTJ01000010.1"/>
</dbReference>
<evidence type="ECO:0000256" key="2">
    <source>
        <dbReference type="ARBA" id="ARBA00007375"/>
    </source>
</evidence>
<dbReference type="PANTHER" id="PTHR31885">
    <property type="entry name" value="GH04784P"/>
    <property type="match status" value="1"/>
</dbReference>
<feature type="transmembrane region" description="Helical" evidence="6">
    <location>
        <begin position="87"/>
        <end position="106"/>
    </location>
</feature>
<organism evidence="7 8">
    <name type="scientific">Glycomyces artemisiae</name>
    <dbReference type="NCBI Taxonomy" id="1076443"/>
    <lineage>
        <taxon>Bacteria</taxon>
        <taxon>Bacillati</taxon>
        <taxon>Actinomycetota</taxon>
        <taxon>Actinomycetes</taxon>
        <taxon>Glycomycetales</taxon>
        <taxon>Glycomycetaceae</taxon>
        <taxon>Glycomyces</taxon>
    </lineage>
</organism>
<feature type="transmembrane region" description="Helical" evidence="6">
    <location>
        <begin position="118"/>
        <end position="136"/>
    </location>
</feature>
<dbReference type="AlphaFoldDB" id="A0A2T0UE50"/>
<reference evidence="7 8" key="1">
    <citation type="submission" date="2018-03" db="EMBL/GenBank/DDBJ databases">
        <title>Genomic Encyclopedia of Type Strains, Phase III (KMG-III): the genomes of soil and plant-associated and newly described type strains.</title>
        <authorList>
            <person name="Whitman W."/>
        </authorList>
    </citation>
    <scope>NUCLEOTIDE SEQUENCE [LARGE SCALE GENOMIC DNA]</scope>
    <source>
        <strain evidence="7 8">CGMCC 4.7067</strain>
    </source>
</reference>
<evidence type="ECO:0000313" key="7">
    <source>
        <dbReference type="EMBL" id="PRY56220.1"/>
    </source>
</evidence>
<dbReference type="OrthoDB" id="4227931at2"/>
<evidence type="ECO:0000256" key="5">
    <source>
        <dbReference type="ARBA" id="ARBA00023136"/>
    </source>
</evidence>
<comment type="subcellular location">
    <subcellularLocation>
        <location evidence="1">Membrane</location>
        <topology evidence="1">Multi-pass membrane protein</topology>
    </subcellularLocation>
</comment>
<dbReference type="GO" id="GO:0016020">
    <property type="term" value="C:membrane"/>
    <property type="evidence" value="ECO:0007669"/>
    <property type="project" value="UniProtKB-SubCell"/>
</dbReference>
<dbReference type="Pfam" id="PF07947">
    <property type="entry name" value="YhhN"/>
    <property type="match status" value="1"/>
</dbReference>